<dbReference type="OrthoDB" id="6685218at2"/>
<sequence length="268" mass="29947">MDAMPHDPLKAIQNAWVLLLLDFRAWTMPETLQLAEWKRREVAKAIRSCRAQLMDDSEGMLGAYRKNKNDGSETGTSSFFPVMLTATAPVDMPPDTSQLLGVPYFVETIINEKLVKVRVIPQAIRAQVAFYATNPHDARSVCSQLCAYLSDDWKRKINVTFNLGGNVFDEFRFIVFENNLMPNPVPSEATNISIFTVDVTLVGYVPHVLGLGAYDEDTVGNGYDKNGMPKTGEINDSVVIQADQYDELHTRITADPDTGVIEVERIKD</sequence>
<dbReference type="AlphaFoldDB" id="A0A240E7J2"/>
<dbReference type="Proteomes" id="UP000219042">
    <property type="component" value="Unassembled WGS sequence"/>
</dbReference>
<dbReference type="RefSeq" id="WP_097078459.1">
    <property type="nucleotide sequence ID" value="NZ_BAABHT010000003.1"/>
</dbReference>
<keyword evidence="2" id="KW-1185">Reference proteome</keyword>
<dbReference type="EMBL" id="OANT01000002">
    <property type="protein sequence ID" value="SNX44213.1"/>
    <property type="molecule type" value="Genomic_DNA"/>
</dbReference>
<reference evidence="2" key="1">
    <citation type="submission" date="2016-09" db="EMBL/GenBank/DDBJ databases">
        <authorList>
            <person name="Varghese N."/>
            <person name="Submissions S."/>
        </authorList>
    </citation>
    <scope>NUCLEOTIDE SEQUENCE [LARGE SCALE GENOMIC DNA]</scope>
    <source>
        <strain evidence="2">ANC 4466</strain>
    </source>
</reference>
<protein>
    <submittedName>
        <fullName evidence="1">Uncharacterized protein</fullName>
    </submittedName>
</protein>
<organism evidence="1 2">
    <name type="scientific">Acinetobacter puyangensis</name>
    <dbReference type="NCBI Taxonomy" id="1096779"/>
    <lineage>
        <taxon>Bacteria</taxon>
        <taxon>Pseudomonadati</taxon>
        <taxon>Pseudomonadota</taxon>
        <taxon>Gammaproteobacteria</taxon>
        <taxon>Moraxellales</taxon>
        <taxon>Moraxellaceae</taxon>
        <taxon>Acinetobacter</taxon>
    </lineage>
</organism>
<evidence type="ECO:0000313" key="2">
    <source>
        <dbReference type="Proteomes" id="UP000219042"/>
    </source>
</evidence>
<proteinExistence type="predicted"/>
<gene>
    <name evidence="1" type="ORF">SAMN05421731_102374</name>
</gene>
<accession>A0A240E7J2</accession>
<name>A0A240E7J2_9GAMM</name>
<evidence type="ECO:0000313" key="1">
    <source>
        <dbReference type="EMBL" id="SNX44213.1"/>
    </source>
</evidence>